<evidence type="ECO:0000259" key="7">
    <source>
        <dbReference type="Pfam" id="PF08281"/>
    </source>
</evidence>
<dbReference type="InterPro" id="IPR013249">
    <property type="entry name" value="RNA_pol_sigma70_r4_t2"/>
</dbReference>
<dbReference type="PANTHER" id="PTHR43133">
    <property type="entry name" value="RNA POLYMERASE ECF-TYPE SIGMA FACTO"/>
    <property type="match status" value="1"/>
</dbReference>
<dbReference type="GO" id="GO:0016987">
    <property type="term" value="F:sigma factor activity"/>
    <property type="evidence" value="ECO:0007669"/>
    <property type="project" value="UniProtKB-KW"/>
</dbReference>
<evidence type="ECO:0000256" key="3">
    <source>
        <dbReference type="ARBA" id="ARBA00023082"/>
    </source>
</evidence>
<dbReference type="Pfam" id="PF04542">
    <property type="entry name" value="Sigma70_r2"/>
    <property type="match status" value="1"/>
</dbReference>
<evidence type="ECO:0000256" key="4">
    <source>
        <dbReference type="ARBA" id="ARBA00023163"/>
    </source>
</evidence>
<dbReference type="GO" id="GO:0006352">
    <property type="term" value="P:DNA-templated transcription initiation"/>
    <property type="evidence" value="ECO:0007669"/>
    <property type="project" value="InterPro"/>
</dbReference>
<evidence type="ECO:0000256" key="2">
    <source>
        <dbReference type="ARBA" id="ARBA00023015"/>
    </source>
</evidence>
<organism evidence="8 9">
    <name type="scientific">Brevundimonas mediterranea</name>
    <dbReference type="NCBI Taxonomy" id="74329"/>
    <lineage>
        <taxon>Bacteria</taxon>
        <taxon>Pseudomonadati</taxon>
        <taxon>Pseudomonadota</taxon>
        <taxon>Alphaproteobacteria</taxon>
        <taxon>Caulobacterales</taxon>
        <taxon>Caulobacteraceae</taxon>
        <taxon>Brevundimonas</taxon>
    </lineage>
</organism>
<feature type="domain" description="RNA polymerase sigma-70 region 2" evidence="6">
    <location>
        <begin position="20"/>
        <end position="81"/>
    </location>
</feature>
<keyword evidence="2" id="KW-0805">Transcription regulation</keyword>
<evidence type="ECO:0000259" key="6">
    <source>
        <dbReference type="Pfam" id="PF04542"/>
    </source>
</evidence>
<evidence type="ECO:0000256" key="1">
    <source>
        <dbReference type="ARBA" id="ARBA00010641"/>
    </source>
</evidence>
<name>A0A7W6EYG9_9CAUL</name>
<comment type="similarity">
    <text evidence="1">Belongs to the sigma-70 factor family. ECF subfamily.</text>
</comment>
<dbReference type="Gene3D" id="1.10.10.10">
    <property type="entry name" value="Winged helix-like DNA-binding domain superfamily/Winged helix DNA-binding domain"/>
    <property type="match status" value="1"/>
</dbReference>
<dbReference type="AlphaFoldDB" id="A0A7W6EYG9"/>
<dbReference type="GO" id="GO:0003677">
    <property type="term" value="F:DNA binding"/>
    <property type="evidence" value="ECO:0007669"/>
    <property type="project" value="InterPro"/>
</dbReference>
<reference evidence="8 9" key="1">
    <citation type="submission" date="2020-08" db="EMBL/GenBank/DDBJ databases">
        <title>Genomic Encyclopedia of Type Strains, Phase IV (KMG-IV): sequencing the most valuable type-strain genomes for metagenomic binning, comparative biology and taxonomic classification.</title>
        <authorList>
            <person name="Goeker M."/>
        </authorList>
    </citation>
    <scope>NUCLEOTIDE SEQUENCE [LARGE SCALE GENOMIC DNA]</scope>
    <source>
        <strain evidence="8 9">DSM 14878</strain>
    </source>
</reference>
<feature type="compositionally biased region" description="Polar residues" evidence="5">
    <location>
        <begin position="179"/>
        <end position="188"/>
    </location>
</feature>
<dbReference type="InterPro" id="IPR007627">
    <property type="entry name" value="RNA_pol_sigma70_r2"/>
</dbReference>
<dbReference type="Pfam" id="PF08281">
    <property type="entry name" value="Sigma70_r4_2"/>
    <property type="match status" value="1"/>
</dbReference>
<dbReference type="CDD" id="cd06171">
    <property type="entry name" value="Sigma70_r4"/>
    <property type="match status" value="1"/>
</dbReference>
<evidence type="ECO:0000313" key="8">
    <source>
        <dbReference type="EMBL" id="MBB3870940.1"/>
    </source>
</evidence>
<dbReference type="InterPro" id="IPR036388">
    <property type="entry name" value="WH-like_DNA-bd_sf"/>
</dbReference>
<evidence type="ECO:0000313" key="9">
    <source>
        <dbReference type="Proteomes" id="UP000532936"/>
    </source>
</evidence>
<dbReference type="InterPro" id="IPR014284">
    <property type="entry name" value="RNA_pol_sigma-70_dom"/>
</dbReference>
<feature type="region of interest" description="Disordered" evidence="5">
    <location>
        <begin position="176"/>
        <end position="220"/>
    </location>
</feature>
<keyword evidence="3" id="KW-0731">Sigma factor</keyword>
<dbReference type="InterPro" id="IPR013324">
    <property type="entry name" value="RNA_pol_sigma_r3/r4-like"/>
</dbReference>
<dbReference type="SUPFAM" id="SSF88946">
    <property type="entry name" value="Sigma2 domain of RNA polymerase sigma factors"/>
    <property type="match status" value="1"/>
</dbReference>
<gene>
    <name evidence="8" type="ORF">GGR11_000454</name>
</gene>
<dbReference type="RefSeq" id="WP_183195217.1">
    <property type="nucleotide sequence ID" value="NZ_JACIDA010000001.1"/>
</dbReference>
<sequence length="220" mass="25114">MNRHFDEDKTRWFLRSVLPHEPALRAWLSARRLPGLEVDDVIQETYSLVAARERFDDIRHPKAYLFQTARSLVVRHVRRARIVSFQALEEMEDDFLPDDRPSPEQACTERDTLRHLAQVIATLPPQARRALILRRVHDLSQREIARRMGLSENTVEKHIARAIRLLVAWRTGGGIPPSHVSSNLNATTGAPHGRTVDQPTDRRPGGRLGGASRQGRPVRD</sequence>
<comment type="caution">
    <text evidence="8">The sequence shown here is derived from an EMBL/GenBank/DDBJ whole genome shotgun (WGS) entry which is preliminary data.</text>
</comment>
<dbReference type="NCBIfam" id="TIGR02937">
    <property type="entry name" value="sigma70-ECF"/>
    <property type="match status" value="1"/>
</dbReference>
<evidence type="ECO:0000256" key="5">
    <source>
        <dbReference type="SAM" id="MobiDB-lite"/>
    </source>
</evidence>
<dbReference type="EMBL" id="JACIDA010000001">
    <property type="protein sequence ID" value="MBB3870940.1"/>
    <property type="molecule type" value="Genomic_DNA"/>
</dbReference>
<accession>A0A7W6EYG9</accession>
<keyword evidence="4" id="KW-0804">Transcription</keyword>
<dbReference type="Gene3D" id="1.10.1740.10">
    <property type="match status" value="1"/>
</dbReference>
<dbReference type="PANTHER" id="PTHR43133:SF63">
    <property type="entry name" value="RNA POLYMERASE SIGMA FACTOR FECI-RELATED"/>
    <property type="match status" value="1"/>
</dbReference>
<dbReference type="Proteomes" id="UP000532936">
    <property type="component" value="Unassembled WGS sequence"/>
</dbReference>
<dbReference type="InterPro" id="IPR039425">
    <property type="entry name" value="RNA_pol_sigma-70-like"/>
</dbReference>
<dbReference type="SUPFAM" id="SSF88659">
    <property type="entry name" value="Sigma3 and sigma4 domains of RNA polymerase sigma factors"/>
    <property type="match status" value="1"/>
</dbReference>
<feature type="domain" description="RNA polymerase sigma factor 70 region 4 type 2" evidence="7">
    <location>
        <begin position="116"/>
        <end position="165"/>
    </location>
</feature>
<proteinExistence type="inferred from homology"/>
<dbReference type="InterPro" id="IPR013325">
    <property type="entry name" value="RNA_pol_sigma_r2"/>
</dbReference>
<protein>
    <submittedName>
        <fullName evidence="8">RNA polymerase sigma-70 factor (ECF subfamily)</fullName>
    </submittedName>
</protein>